<evidence type="ECO:0000313" key="2">
    <source>
        <dbReference type="Proteomes" id="UP001567538"/>
    </source>
</evidence>
<gene>
    <name evidence="1" type="primary">NEK1</name>
    <name evidence="1" type="ORF">AAHA92_24510</name>
</gene>
<keyword evidence="1" id="KW-0418">Kinase</keyword>
<keyword evidence="1" id="KW-0808">Transferase</keyword>
<accession>A0ABD1G7M3</accession>
<keyword evidence="2" id="KW-1185">Reference proteome</keyword>
<comment type="caution">
    <text evidence="1">The sequence shown here is derived from an EMBL/GenBank/DDBJ whole genome shotgun (WGS) entry which is preliminary data.</text>
</comment>
<evidence type="ECO:0000313" key="1">
    <source>
        <dbReference type="EMBL" id="KAL1540104.1"/>
    </source>
</evidence>
<dbReference type="SUPFAM" id="SSF56112">
    <property type="entry name" value="Protein kinase-like (PK-like)"/>
    <property type="match status" value="1"/>
</dbReference>
<organism evidence="1 2">
    <name type="scientific">Salvia divinorum</name>
    <name type="common">Maria pastora</name>
    <name type="synonym">Diviner's sage</name>
    <dbReference type="NCBI Taxonomy" id="28513"/>
    <lineage>
        <taxon>Eukaryota</taxon>
        <taxon>Viridiplantae</taxon>
        <taxon>Streptophyta</taxon>
        <taxon>Embryophyta</taxon>
        <taxon>Tracheophyta</taxon>
        <taxon>Spermatophyta</taxon>
        <taxon>Magnoliopsida</taxon>
        <taxon>eudicotyledons</taxon>
        <taxon>Gunneridae</taxon>
        <taxon>Pentapetalae</taxon>
        <taxon>asterids</taxon>
        <taxon>lamiids</taxon>
        <taxon>Lamiales</taxon>
        <taxon>Lamiaceae</taxon>
        <taxon>Nepetoideae</taxon>
        <taxon>Mentheae</taxon>
        <taxon>Salviinae</taxon>
        <taxon>Salvia</taxon>
        <taxon>Salvia subgen. Calosphace</taxon>
    </lineage>
</organism>
<name>A0ABD1G7M3_SALDI</name>
<proteinExistence type="predicted"/>
<reference evidence="1 2" key="1">
    <citation type="submission" date="2024-06" db="EMBL/GenBank/DDBJ databases">
        <title>A chromosome level genome sequence of Diviner's sage (Salvia divinorum).</title>
        <authorList>
            <person name="Ford S.A."/>
            <person name="Ro D.-K."/>
            <person name="Ness R.W."/>
            <person name="Phillips M.A."/>
        </authorList>
    </citation>
    <scope>NUCLEOTIDE SEQUENCE [LARGE SCALE GENOMIC DNA]</scope>
    <source>
        <strain evidence="1">SAF-2024a</strain>
        <tissue evidence="1">Leaf</tissue>
    </source>
</reference>
<dbReference type="Gene3D" id="1.10.510.10">
    <property type="entry name" value="Transferase(Phosphotransferase) domain 1"/>
    <property type="match status" value="1"/>
</dbReference>
<dbReference type="GO" id="GO:0004674">
    <property type="term" value="F:protein serine/threonine kinase activity"/>
    <property type="evidence" value="ECO:0007669"/>
    <property type="project" value="UniProtKB-EC"/>
</dbReference>
<dbReference type="InterPro" id="IPR011009">
    <property type="entry name" value="Kinase-like_dom_sf"/>
</dbReference>
<dbReference type="Proteomes" id="UP001567538">
    <property type="component" value="Unassembled WGS sequence"/>
</dbReference>
<sequence>MLKASTISSQCSNVFLTKDQDIRLGDFGLAKVLVSDDLASSEYNDDADTDSDFFMTSLAHMAWRNAMEGETVEPIRGRDQQQVHLRSLELQQPVSQRGAAPGSS</sequence>
<dbReference type="EC" id="2.7.11.1" evidence="1"/>
<dbReference type="AlphaFoldDB" id="A0ABD1G7M3"/>
<protein>
    <submittedName>
        <fullName evidence="1">Serine/threonine-protein kinase Nek1</fullName>
        <ecNumber evidence="1">2.7.11.1</ecNumber>
    </submittedName>
</protein>
<dbReference type="EMBL" id="JBEAFC010000009">
    <property type="protein sequence ID" value="KAL1540104.1"/>
    <property type="molecule type" value="Genomic_DNA"/>
</dbReference>